<proteinExistence type="predicted"/>
<dbReference type="EMBL" id="CP004885">
    <property type="protein sequence ID" value="AGX88149.1"/>
    <property type="molecule type" value="Genomic_DNA"/>
</dbReference>
<reference evidence="1 2" key="1">
    <citation type="journal article" date="2013" name="Genome Biol.">
        <title>Genomic analysis reveals key aspects of prokaryotic symbiosis in the phototrophic consortium "Chlorochromatium aggregatum".</title>
        <authorList>
            <person name="Liu Z."/>
            <person name="Muller J."/>
            <person name="Li T."/>
            <person name="Alvey R.M."/>
            <person name="Vogl K."/>
            <person name="Frigaard N.U."/>
            <person name="Rockwell N.C."/>
            <person name="Boyd E.S."/>
            <person name="Tomsho L.P."/>
            <person name="Schuster S.C."/>
            <person name="Henke P."/>
            <person name="Rohde M."/>
            <person name="Overmann J."/>
            <person name="Bryant D.A."/>
        </authorList>
    </citation>
    <scope>NUCLEOTIDE SEQUENCE [LARGE SCALE GENOMIC DNA]</scope>
    <source>
        <strain evidence="1">CR</strain>
    </source>
</reference>
<organism evidence="1 2">
    <name type="scientific">Candidatus Symbiobacter mobilis CR</name>
    <dbReference type="NCBI Taxonomy" id="946483"/>
    <lineage>
        <taxon>Bacteria</taxon>
        <taxon>Pseudomonadati</taxon>
        <taxon>Pseudomonadota</taxon>
        <taxon>Betaproteobacteria</taxon>
        <taxon>Burkholderiales</taxon>
        <taxon>Comamonadaceae</taxon>
    </lineage>
</organism>
<dbReference type="AlphaFoldDB" id="U5ND98"/>
<protein>
    <submittedName>
        <fullName evidence="1">Uncharacterized protein</fullName>
    </submittedName>
</protein>
<keyword evidence="2" id="KW-1185">Reference proteome</keyword>
<accession>U5ND98</accession>
<dbReference type="HOGENOM" id="CLU_3023527_0_0_4"/>
<name>U5ND98_9BURK</name>
<dbReference type="Proteomes" id="UP000017184">
    <property type="component" value="Chromosome"/>
</dbReference>
<evidence type="ECO:0000313" key="2">
    <source>
        <dbReference type="Proteomes" id="UP000017184"/>
    </source>
</evidence>
<sequence length="55" mass="6557">MPGTIRIQQSHTQYIIIIPVTYEAIIKIRLKKHIVISHYQMIKFRYATQSISHFT</sequence>
<evidence type="ECO:0000313" key="1">
    <source>
        <dbReference type="EMBL" id="AGX88149.1"/>
    </source>
</evidence>
<gene>
    <name evidence="1" type="ORF">Cenrod_2078</name>
</gene>
<dbReference type="KEGG" id="cbx:Cenrod_2078"/>